<protein>
    <recommendedName>
        <fullName evidence="4">AA1-like domain-containing protein</fullName>
    </recommendedName>
</protein>
<comment type="caution">
    <text evidence="2">The sequence shown here is derived from an EMBL/GenBank/DDBJ whole genome shotgun (WGS) entry which is preliminary data.</text>
</comment>
<gene>
    <name evidence="2" type="ORF">P171DRAFT_227761</name>
</gene>
<accession>A0A9P4PRC4</accession>
<evidence type="ECO:0000256" key="1">
    <source>
        <dbReference type="SAM" id="SignalP"/>
    </source>
</evidence>
<keyword evidence="3" id="KW-1185">Reference proteome</keyword>
<sequence length="158" mass="17603">MVALLSLALLPLALARPSASPAFEVTNLYTFEPSGRDNVSVYRVAFNVTDPSDGGATSCETTWPYAQWDTGYPHEFLANCTDKAWSFKLDDYQDVWDFVLDVKHVSKKKNGKKIKRFAKGTVDAEDILQCTHAGSGFSICRQREGVAFPLDVYKEVKV</sequence>
<dbReference type="Proteomes" id="UP000799764">
    <property type="component" value="Unassembled WGS sequence"/>
</dbReference>
<feature type="signal peptide" evidence="1">
    <location>
        <begin position="1"/>
        <end position="15"/>
    </location>
</feature>
<feature type="chain" id="PRO_5040509611" description="AA1-like domain-containing protein" evidence="1">
    <location>
        <begin position="16"/>
        <end position="158"/>
    </location>
</feature>
<reference evidence="2" key="1">
    <citation type="journal article" date="2020" name="Stud. Mycol.">
        <title>101 Dothideomycetes genomes: a test case for predicting lifestyles and emergence of pathogens.</title>
        <authorList>
            <person name="Haridas S."/>
            <person name="Albert R."/>
            <person name="Binder M."/>
            <person name="Bloem J."/>
            <person name="Labutti K."/>
            <person name="Salamov A."/>
            <person name="Andreopoulos B."/>
            <person name="Baker S."/>
            <person name="Barry K."/>
            <person name="Bills G."/>
            <person name="Bluhm B."/>
            <person name="Cannon C."/>
            <person name="Castanera R."/>
            <person name="Culley D."/>
            <person name="Daum C."/>
            <person name="Ezra D."/>
            <person name="Gonzalez J."/>
            <person name="Henrissat B."/>
            <person name="Kuo A."/>
            <person name="Liang C."/>
            <person name="Lipzen A."/>
            <person name="Lutzoni F."/>
            <person name="Magnuson J."/>
            <person name="Mondo S."/>
            <person name="Nolan M."/>
            <person name="Ohm R."/>
            <person name="Pangilinan J."/>
            <person name="Park H.-J."/>
            <person name="Ramirez L."/>
            <person name="Alfaro M."/>
            <person name="Sun H."/>
            <person name="Tritt A."/>
            <person name="Yoshinaga Y."/>
            <person name="Zwiers L.-H."/>
            <person name="Turgeon B."/>
            <person name="Goodwin S."/>
            <person name="Spatafora J."/>
            <person name="Crous P."/>
            <person name="Grigoriev I."/>
        </authorList>
    </citation>
    <scope>NUCLEOTIDE SEQUENCE</scope>
    <source>
        <strain evidence="2">CBS 690.94</strain>
    </source>
</reference>
<name>A0A9P4PRC4_9PLEO</name>
<evidence type="ECO:0000313" key="2">
    <source>
        <dbReference type="EMBL" id="KAF2447584.1"/>
    </source>
</evidence>
<dbReference type="EMBL" id="MU001496">
    <property type="protein sequence ID" value="KAF2447584.1"/>
    <property type="molecule type" value="Genomic_DNA"/>
</dbReference>
<keyword evidence="1" id="KW-0732">Signal</keyword>
<dbReference type="AlphaFoldDB" id="A0A9P4PRC4"/>
<proteinExistence type="predicted"/>
<dbReference type="OrthoDB" id="5226619at2759"/>
<evidence type="ECO:0000313" key="3">
    <source>
        <dbReference type="Proteomes" id="UP000799764"/>
    </source>
</evidence>
<evidence type="ECO:0008006" key="4">
    <source>
        <dbReference type="Google" id="ProtNLM"/>
    </source>
</evidence>
<organism evidence="2 3">
    <name type="scientific">Karstenula rhodostoma CBS 690.94</name>
    <dbReference type="NCBI Taxonomy" id="1392251"/>
    <lineage>
        <taxon>Eukaryota</taxon>
        <taxon>Fungi</taxon>
        <taxon>Dikarya</taxon>
        <taxon>Ascomycota</taxon>
        <taxon>Pezizomycotina</taxon>
        <taxon>Dothideomycetes</taxon>
        <taxon>Pleosporomycetidae</taxon>
        <taxon>Pleosporales</taxon>
        <taxon>Massarineae</taxon>
        <taxon>Didymosphaeriaceae</taxon>
        <taxon>Karstenula</taxon>
    </lineage>
</organism>